<organism evidence="5 6">
    <name type="scientific">Glaciihabitans tibetensis</name>
    <dbReference type="NCBI Taxonomy" id="1266600"/>
    <lineage>
        <taxon>Bacteria</taxon>
        <taxon>Bacillati</taxon>
        <taxon>Actinomycetota</taxon>
        <taxon>Actinomycetes</taxon>
        <taxon>Micrococcales</taxon>
        <taxon>Microbacteriaceae</taxon>
        <taxon>Glaciihabitans</taxon>
    </lineage>
</organism>
<evidence type="ECO:0000313" key="5">
    <source>
        <dbReference type="EMBL" id="PRY70492.1"/>
    </source>
</evidence>
<dbReference type="SMART" id="SM00479">
    <property type="entry name" value="EXOIII"/>
    <property type="match status" value="1"/>
</dbReference>
<name>A0A2T0VJV5_9MICO</name>
<sequence>MIEFETTGILAGDTDRVTEVAVVHLSAEGRVQGQWSTLVNPGPLPGAHRFRRVTTSQHAPVFAQIAVDLLALLDGRVVVAHHAGFQLRFLIAELIRAGHPVPRDGGSVLCTMQLARDFHPGATRSREDCLAKFGLSRRKTPASVATNALATADLLAAYIGSNEDRSFWDRYLGDALEEPWSRVGREEAVSAPRGWVPRRERDVDSPRETHPFLRRIAHQMHSYAGEAEHLDYLAFLDRCLIEGYLAAGGALQALAQQLNISRFTCESIHHDYFVELSAIAARSGSLDEHQIGELWAVGELLDLPASLIRAALDAPRPAGVPQLLAG</sequence>
<keyword evidence="3" id="KW-0269">Exonuclease</keyword>
<comment type="caution">
    <text evidence="5">The sequence shown here is derived from an EMBL/GenBank/DDBJ whole genome shotgun (WGS) entry which is preliminary data.</text>
</comment>
<keyword evidence="6" id="KW-1185">Reference proteome</keyword>
<dbReference type="InterPro" id="IPR036397">
    <property type="entry name" value="RNaseH_sf"/>
</dbReference>
<dbReference type="PANTHER" id="PTHR30231">
    <property type="entry name" value="DNA POLYMERASE III SUBUNIT EPSILON"/>
    <property type="match status" value="1"/>
</dbReference>
<dbReference type="RefSeq" id="WP_181243151.1">
    <property type="nucleotide sequence ID" value="NZ_PVTL01000001.1"/>
</dbReference>
<dbReference type="GO" id="GO:0008408">
    <property type="term" value="F:3'-5' exonuclease activity"/>
    <property type="evidence" value="ECO:0007669"/>
    <property type="project" value="TreeGrafter"/>
</dbReference>
<evidence type="ECO:0000256" key="2">
    <source>
        <dbReference type="ARBA" id="ARBA00022801"/>
    </source>
</evidence>
<dbReference type="CDD" id="cd06127">
    <property type="entry name" value="DEDDh"/>
    <property type="match status" value="1"/>
</dbReference>
<dbReference type="AlphaFoldDB" id="A0A2T0VJV5"/>
<reference evidence="5 6" key="1">
    <citation type="submission" date="2018-03" db="EMBL/GenBank/DDBJ databases">
        <title>Genomic Encyclopedia of Type Strains, Phase III (KMG-III): the genomes of soil and plant-associated and newly described type strains.</title>
        <authorList>
            <person name="Whitman W."/>
        </authorList>
    </citation>
    <scope>NUCLEOTIDE SEQUENCE [LARGE SCALE GENOMIC DNA]</scope>
    <source>
        <strain evidence="5 6">CGMCC 1.12484</strain>
    </source>
</reference>
<feature type="domain" description="Exonuclease" evidence="4">
    <location>
        <begin position="2"/>
        <end position="164"/>
    </location>
</feature>
<dbReference type="InterPro" id="IPR012337">
    <property type="entry name" value="RNaseH-like_sf"/>
</dbReference>
<evidence type="ECO:0000313" key="6">
    <source>
        <dbReference type="Proteomes" id="UP000237983"/>
    </source>
</evidence>
<dbReference type="GO" id="GO:0003676">
    <property type="term" value="F:nucleic acid binding"/>
    <property type="evidence" value="ECO:0007669"/>
    <property type="project" value="InterPro"/>
</dbReference>
<evidence type="ECO:0000256" key="3">
    <source>
        <dbReference type="ARBA" id="ARBA00022839"/>
    </source>
</evidence>
<keyword evidence="1" id="KW-0540">Nuclease</keyword>
<dbReference type="EMBL" id="PVTL01000001">
    <property type="protein sequence ID" value="PRY70492.1"/>
    <property type="molecule type" value="Genomic_DNA"/>
</dbReference>
<accession>A0A2T0VJV5</accession>
<protein>
    <submittedName>
        <fullName evidence="5">DNA polymerase-3 subunit epsilon</fullName>
    </submittedName>
</protein>
<dbReference type="Proteomes" id="UP000237983">
    <property type="component" value="Unassembled WGS sequence"/>
</dbReference>
<dbReference type="GO" id="GO:0005829">
    <property type="term" value="C:cytosol"/>
    <property type="evidence" value="ECO:0007669"/>
    <property type="project" value="TreeGrafter"/>
</dbReference>
<dbReference type="PANTHER" id="PTHR30231:SF4">
    <property type="entry name" value="PROTEIN NEN2"/>
    <property type="match status" value="1"/>
</dbReference>
<proteinExistence type="predicted"/>
<dbReference type="InterPro" id="IPR013520">
    <property type="entry name" value="Ribonucl_H"/>
</dbReference>
<dbReference type="Gene3D" id="3.30.420.10">
    <property type="entry name" value="Ribonuclease H-like superfamily/Ribonuclease H"/>
    <property type="match status" value="1"/>
</dbReference>
<keyword evidence="2" id="KW-0378">Hydrolase</keyword>
<dbReference type="Pfam" id="PF00929">
    <property type="entry name" value="RNase_T"/>
    <property type="match status" value="1"/>
</dbReference>
<evidence type="ECO:0000256" key="1">
    <source>
        <dbReference type="ARBA" id="ARBA00022722"/>
    </source>
</evidence>
<gene>
    <name evidence="5" type="ORF">B0I08_101628</name>
</gene>
<evidence type="ECO:0000259" key="4">
    <source>
        <dbReference type="SMART" id="SM00479"/>
    </source>
</evidence>
<dbReference type="SUPFAM" id="SSF53098">
    <property type="entry name" value="Ribonuclease H-like"/>
    <property type="match status" value="1"/>
</dbReference>